<evidence type="ECO:0000256" key="2">
    <source>
        <dbReference type="ARBA" id="ARBA00022771"/>
    </source>
</evidence>
<dbReference type="InterPro" id="IPR042778">
    <property type="entry name" value="ZCWPW1/ZCWPW2"/>
</dbReference>
<reference evidence="5" key="1">
    <citation type="journal article" date="2012" name="Nature">
        <title>The oyster genome reveals stress adaptation and complexity of shell formation.</title>
        <authorList>
            <person name="Zhang G."/>
            <person name="Fang X."/>
            <person name="Guo X."/>
            <person name="Li L."/>
            <person name="Luo R."/>
            <person name="Xu F."/>
            <person name="Yang P."/>
            <person name="Zhang L."/>
            <person name="Wang X."/>
            <person name="Qi H."/>
            <person name="Xiong Z."/>
            <person name="Que H."/>
            <person name="Xie Y."/>
            <person name="Holland P.W."/>
            <person name="Paps J."/>
            <person name="Zhu Y."/>
            <person name="Wu F."/>
            <person name="Chen Y."/>
            <person name="Wang J."/>
            <person name="Peng C."/>
            <person name="Meng J."/>
            <person name="Yang L."/>
            <person name="Liu J."/>
            <person name="Wen B."/>
            <person name="Zhang N."/>
            <person name="Huang Z."/>
            <person name="Zhu Q."/>
            <person name="Feng Y."/>
            <person name="Mount A."/>
            <person name="Hedgecock D."/>
            <person name="Xu Z."/>
            <person name="Liu Y."/>
            <person name="Domazet-Loso T."/>
            <person name="Du Y."/>
            <person name="Sun X."/>
            <person name="Zhang S."/>
            <person name="Liu B."/>
            <person name="Cheng P."/>
            <person name="Jiang X."/>
            <person name="Li J."/>
            <person name="Fan D."/>
            <person name="Wang W."/>
            <person name="Fu W."/>
            <person name="Wang T."/>
            <person name="Wang B."/>
            <person name="Zhang J."/>
            <person name="Peng Z."/>
            <person name="Li Y."/>
            <person name="Li N."/>
            <person name="Wang J."/>
            <person name="Chen M."/>
            <person name="He Y."/>
            <person name="Tan F."/>
            <person name="Song X."/>
            <person name="Zheng Q."/>
            <person name="Huang R."/>
            <person name="Yang H."/>
            <person name="Du X."/>
            <person name="Chen L."/>
            <person name="Yang M."/>
            <person name="Gaffney P.M."/>
            <person name="Wang S."/>
            <person name="Luo L."/>
            <person name="She Z."/>
            <person name="Ming Y."/>
            <person name="Huang W."/>
            <person name="Zhang S."/>
            <person name="Huang B."/>
            <person name="Zhang Y."/>
            <person name="Qu T."/>
            <person name="Ni P."/>
            <person name="Miao G."/>
            <person name="Wang J."/>
            <person name="Wang Q."/>
            <person name="Steinberg C.E."/>
            <person name="Wang H."/>
            <person name="Li N."/>
            <person name="Qian L."/>
            <person name="Zhang G."/>
            <person name="Li Y."/>
            <person name="Yang H."/>
            <person name="Liu X."/>
            <person name="Wang J."/>
            <person name="Yin Y."/>
            <person name="Wang J."/>
        </authorList>
    </citation>
    <scope>NUCLEOTIDE SEQUENCE [LARGE SCALE GENOMIC DNA]</scope>
    <source>
        <strain evidence="5">05x7-T-G4-1.051#20</strain>
    </source>
</reference>
<dbReference type="PANTHER" id="PTHR15999">
    <property type="entry name" value="ZINC FINGER CW-TYPE PWWP DOMAIN PROTEIN 1"/>
    <property type="match status" value="1"/>
</dbReference>
<evidence type="ECO:0000256" key="1">
    <source>
        <dbReference type="ARBA" id="ARBA00022723"/>
    </source>
</evidence>
<feature type="compositionally biased region" description="Basic residues" evidence="4">
    <location>
        <begin position="780"/>
        <end position="789"/>
    </location>
</feature>
<feature type="compositionally biased region" description="Polar residues" evidence="4">
    <location>
        <begin position="655"/>
        <end position="676"/>
    </location>
</feature>
<dbReference type="GO" id="GO:0008270">
    <property type="term" value="F:zinc ion binding"/>
    <property type="evidence" value="ECO:0007669"/>
    <property type="project" value="UniProtKB-KW"/>
</dbReference>
<keyword evidence="1" id="KW-0479">Metal-binding</keyword>
<evidence type="ECO:0000256" key="4">
    <source>
        <dbReference type="SAM" id="MobiDB-lite"/>
    </source>
</evidence>
<feature type="compositionally biased region" description="Basic and acidic residues" evidence="4">
    <location>
        <begin position="71"/>
        <end position="84"/>
    </location>
</feature>
<feature type="region of interest" description="Disordered" evidence="4">
    <location>
        <begin position="255"/>
        <end position="304"/>
    </location>
</feature>
<accession>K1QUL1</accession>
<feature type="compositionally biased region" description="Basic residues" evidence="4">
    <location>
        <begin position="1"/>
        <end position="11"/>
    </location>
</feature>
<feature type="region of interest" description="Disordered" evidence="4">
    <location>
        <begin position="1"/>
        <end position="214"/>
    </location>
</feature>
<feature type="compositionally biased region" description="Basic and acidic residues" evidence="4">
    <location>
        <begin position="523"/>
        <end position="534"/>
    </location>
</feature>
<dbReference type="EMBL" id="JH817848">
    <property type="protein sequence ID" value="EKC34959.1"/>
    <property type="molecule type" value="Genomic_DNA"/>
</dbReference>
<dbReference type="InterPro" id="IPR011124">
    <property type="entry name" value="Znf_CW"/>
</dbReference>
<feature type="compositionally biased region" description="Polar residues" evidence="4">
    <location>
        <begin position="708"/>
        <end position="718"/>
    </location>
</feature>
<feature type="compositionally biased region" description="Basic residues" evidence="4">
    <location>
        <begin position="269"/>
        <end position="281"/>
    </location>
</feature>
<dbReference type="PROSITE" id="PS51050">
    <property type="entry name" value="ZF_CW"/>
    <property type="match status" value="1"/>
</dbReference>
<dbReference type="HOGENOM" id="CLU_321122_0_0_1"/>
<protein>
    <submittedName>
        <fullName evidence="5">Zinc finger CW-type PWWP domain protein 1-like protein</fullName>
    </submittedName>
</protein>
<organism evidence="5">
    <name type="scientific">Magallana gigas</name>
    <name type="common">Pacific oyster</name>
    <name type="synonym">Crassostrea gigas</name>
    <dbReference type="NCBI Taxonomy" id="29159"/>
    <lineage>
        <taxon>Eukaryota</taxon>
        <taxon>Metazoa</taxon>
        <taxon>Spiralia</taxon>
        <taxon>Lophotrochozoa</taxon>
        <taxon>Mollusca</taxon>
        <taxon>Bivalvia</taxon>
        <taxon>Autobranchia</taxon>
        <taxon>Pteriomorphia</taxon>
        <taxon>Ostreida</taxon>
        <taxon>Ostreoidea</taxon>
        <taxon>Ostreidae</taxon>
        <taxon>Magallana</taxon>
    </lineage>
</organism>
<gene>
    <name evidence="5" type="ORF">CGI_10017996</name>
</gene>
<feature type="compositionally biased region" description="Acidic residues" evidence="4">
    <location>
        <begin position="682"/>
        <end position="701"/>
    </location>
</feature>
<feature type="compositionally biased region" description="Basic and acidic residues" evidence="4">
    <location>
        <begin position="93"/>
        <end position="103"/>
    </location>
</feature>
<feature type="region of interest" description="Disordered" evidence="4">
    <location>
        <begin position="805"/>
        <end position="824"/>
    </location>
</feature>
<feature type="region of interest" description="Disordered" evidence="4">
    <location>
        <begin position="592"/>
        <end position="789"/>
    </location>
</feature>
<proteinExistence type="predicted"/>
<feature type="compositionally biased region" description="Basic and acidic residues" evidence="4">
    <location>
        <begin position="732"/>
        <end position="744"/>
    </location>
</feature>
<feature type="compositionally biased region" description="Basic and acidic residues" evidence="4">
    <location>
        <begin position="112"/>
        <end position="191"/>
    </location>
</feature>
<feature type="region of interest" description="Disordered" evidence="4">
    <location>
        <begin position="333"/>
        <end position="367"/>
    </location>
</feature>
<dbReference type="Gene3D" id="3.30.40.100">
    <property type="match status" value="1"/>
</dbReference>
<feature type="compositionally biased region" description="Basic residues" evidence="4">
    <location>
        <begin position="535"/>
        <end position="544"/>
    </location>
</feature>
<evidence type="ECO:0000313" key="5">
    <source>
        <dbReference type="EMBL" id="EKC34959.1"/>
    </source>
</evidence>
<sequence>MEELKKKKTSKKGFSAPVKCATADPSLEPPKAKKTKIITEQKASTNDNLKNSDETTKKKPHKEKNQTVGVKKNEKSKPDRSLEKKGKKKKVLKVHEHQNKEETSAIITTENKVTEESQKNCDNSVEQKEENEQVQDLDLRKEEANTEPREQENQSSLHTEHEEKDRSTTVSEQKHVQEVETSPKRTVDDSKNASAQTKSKTKRPPLPVRSLSDEEYEEIFKNAIRRVMDTPIDELMVSLQRKDGNKEHACTLLSDNQIKGCEQSSNQKKIQKPKKLPKMKPVKSTGSSSSTDVQEMEPNVEKPMPNETARILQDSFTGAKKQSKTAVTPYKVKIGSPHLQTKKEKKQKSRLKQQNDNVHKKKSEDKIDRKRKMMDRDLLQYGTWVQCCNSSCKKWRYLSDVNDPSELPDDWFCTMNKDQDYNECDKAEQEYNEEEHIYTNYTEGTVVWARMWPAMIEMDPDTEYFFELANSETMFPKKSKIPSYKSEIAAAKAKACSALQLDLQERLKSFSFCQRYKGKWGKDESVSKNHENKPSKPKHAKRSQKVASKTKVEVVDDTTVDDLLNNPSSLLSSLDDVLDSLESFTDDSDFVLSGDEEIKGDDGEEEENMGTLQKEITRHKEYTITNKKLRSRSAKAEKQDQGGSELEPDIKNSDTQHALCNVTKSPLNKLTKSSKALKSEDNTELSELSETDSESDFQNEQDVEKETSGNFSVSTGPNRQLKLDPDVFTMEMHSEEESQEEKCVDLSQSVVSEETETQESKDETSQVASKSVLQKEQRPKNKFSAKLKKSPINIDHAREIVCSPKSDSAKSVDLGTDDLPEQGIKQETDIKEEELFFSPESDPQEQAVPNAESDFRQAEDLDLELSLDFDTIPKHEPVISVSAWIQAVNEADEDSDPFELIEE</sequence>
<dbReference type="InParanoid" id="K1QUL1"/>
<dbReference type="PANTHER" id="PTHR15999:SF2">
    <property type="entry name" value="ZINC FINGER CW-TYPE PWWP DOMAIN PROTEIN 1"/>
    <property type="match status" value="1"/>
</dbReference>
<evidence type="ECO:0000256" key="3">
    <source>
        <dbReference type="ARBA" id="ARBA00022833"/>
    </source>
</evidence>
<dbReference type="Pfam" id="PF07496">
    <property type="entry name" value="zf-CW"/>
    <property type="match status" value="1"/>
</dbReference>
<feature type="region of interest" description="Disordered" evidence="4">
    <location>
        <begin position="523"/>
        <end position="552"/>
    </location>
</feature>
<keyword evidence="3" id="KW-0862">Zinc</keyword>
<name>K1QUL1_MAGGI</name>
<keyword evidence="2" id="KW-0863">Zinc-finger</keyword>
<dbReference type="AlphaFoldDB" id="K1QUL1"/>
<dbReference type="GO" id="GO:0005634">
    <property type="term" value="C:nucleus"/>
    <property type="evidence" value="ECO:0007669"/>
    <property type="project" value="TreeGrafter"/>
</dbReference>